<dbReference type="Gene3D" id="2.30.30.40">
    <property type="entry name" value="SH3 Domains"/>
    <property type="match status" value="1"/>
</dbReference>
<organism evidence="5 6">
    <name type="scientific">Zancudomyces culisetae</name>
    <name type="common">Gut fungus</name>
    <name type="synonym">Smittium culisetae</name>
    <dbReference type="NCBI Taxonomy" id="1213189"/>
    <lineage>
        <taxon>Eukaryota</taxon>
        <taxon>Fungi</taxon>
        <taxon>Fungi incertae sedis</taxon>
        <taxon>Zoopagomycota</taxon>
        <taxon>Kickxellomycotina</taxon>
        <taxon>Harpellomycetes</taxon>
        <taxon>Harpellales</taxon>
        <taxon>Legeriomycetaceae</taxon>
        <taxon>Zancudomyces</taxon>
    </lineage>
</organism>
<dbReference type="AlphaFoldDB" id="A0A1R1PYP9"/>
<gene>
    <name evidence="5" type="ORF">AX774_g400</name>
</gene>
<dbReference type="InterPro" id="IPR036028">
    <property type="entry name" value="SH3-like_dom_sf"/>
</dbReference>
<feature type="region of interest" description="Disordered" evidence="3">
    <location>
        <begin position="10"/>
        <end position="69"/>
    </location>
</feature>
<evidence type="ECO:0000259" key="4">
    <source>
        <dbReference type="PROSITE" id="PS50002"/>
    </source>
</evidence>
<dbReference type="Proteomes" id="UP000188320">
    <property type="component" value="Unassembled WGS sequence"/>
</dbReference>
<dbReference type="GO" id="GO:0031097">
    <property type="term" value="C:medial cortex"/>
    <property type="evidence" value="ECO:0007669"/>
    <property type="project" value="TreeGrafter"/>
</dbReference>
<feature type="domain" description="SH3" evidence="4">
    <location>
        <begin position="150"/>
        <end position="209"/>
    </location>
</feature>
<dbReference type="InterPro" id="IPR001452">
    <property type="entry name" value="SH3_domain"/>
</dbReference>
<dbReference type="SMART" id="SM00326">
    <property type="entry name" value="SH3"/>
    <property type="match status" value="1"/>
</dbReference>
<name>A0A1R1PYP9_ZANCU</name>
<keyword evidence="6" id="KW-1185">Reference proteome</keyword>
<evidence type="ECO:0000256" key="3">
    <source>
        <dbReference type="SAM" id="MobiDB-lite"/>
    </source>
</evidence>
<accession>A0A1R1PYP9</accession>
<dbReference type="FunFam" id="2.30.30.40:FF:000100">
    <property type="entry name" value="SH3 domain-containing YSC84-like protein 1"/>
    <property type="match status" value="1"/>
</dbReference>
<dbReference type="SUPFAM" id="SSF50044">
    <property type="entry name" value="SH3-domain"/>
    <property type="match status" value="1"/>
</dbReference>
<dbReference type="Pfam" id="PF14604">
    <property type="entry name" value="SH3_9"/>
    <property type="match status" value="1"/>
</dbReference>
<dbReference type="GO" id="GO:0008289">
    <property type="term" value="F:lipid binding"/>
    <property type="evidence" value="ECO:0007669"/>
    <property type="project" value="TreeGrafter"/>
</dbReference>
<feature type="compositionally biased region" description="Low complexity" evidence="3">
    <location>
        <begin position="10"/>
        <end position="28"/>
    </location>
</feature>
<dbReference type="PANTHER" id="PTHR47174:SF2">
    <property type="entry name" value="SH3 DOMAIN SIGNALLING PROTEIN (AFU_ORTHOLOGUE AFUA_5G07670)"/>
    <property type="match status" value="1"/>
</dbReference>
<dbReference type="PRINTS" id="PR01887">
    <property type="entry name" value="SPECTRNALPHA"/>
</dbReference>
<keyword evidence="1 2" id="KW-0728">SH3 domain</keyword>
<dbReference type="PRINTS" id="PR00452">
    <property type="entry name" value="SH3DOMAIN"/>
</dbReference>
<dbReference type="PANTHER" id="PTHR47174">
    <property type="entry name" value="BRIDGING INTEGRATOR 3"/>
    <property type="match status" value="1"/>
</dbReference>
<feature type="region of interest" description="Disordered" evidence="3">
    <location>
        <begin position="81"/>
        <end position="150"/>
    </location>
</feature>
<dbReference type="InterPro" id="IPR046982">
    <property type="entry name" value="BIN3/RVS161-like"/>
</dbReference>
<dbReference type="GO" id="GO:1990528">
    <property type="term" value="C:Rvs161p-Rvs167p complex"/>
    <property type="evidence" value="ECO:0007669"/>
    <property type="project" value="TreeGrafter"/>
</dbReference>
<evidence type="ECO:0000256" key="1">
    <source>
        <dbReference type="ARBA" id="ARBA00022443"/>
    </source>
</evidence>
<dbReference type="GO" id="GO:0051666">
    <property type="term" value="P:actin cortical patch localization"/>
    <property type="evidence" value="ECO:0007669"/>
    <property type="project" value="InterPro"/>
</dbReference>
<comment type="caution">
    <text evidence="5">The sequence shown here is derived from an EMBL/GenBank/DDBJ whole genome shotgun (WGS) entry which is preliminary data.</text>
</comment>
<evidence type="ECO:0000313" key="6">
    <source>
        <dbReference type="Proteomes" id="UP000188320"/>
    </source>
</evidence>
<dbReference type="OrthoDB" id="5983572at2759"/>
<reference evidence="6" key="1">
    <citation type="submission" date="2017-01" db="EMBL/GenBank/DDBJ databases">
        <authorList>
            <person name="Wang Y."/>
            <person name="White M."/>
            <person name="Kvist S."/>
            <person name="Moncalvo J.-M."/>
        </authorList>
    </citation>
    <scope>NUCLEOTIDE SEQUENCE [LARGE SCALE GENOMIC DNA]</scope>
    <source>
        <strain evidence="6">COL-18-3</strain>
    </source>
</reference>
<sequence length="209" mass="22518">MIYRALELKSGISTSGRSSIRSGSYRSSEPVEDIKETGSTYNRSDSRYHLSGSQSRYGSRGTDSGIGEYAGRSALNRSILDSPEKSFSAPLPKYENSTPGYGGYPREKASLTPGFPNPPSSTPFSSSSSQKRRPPPPPPPPAPAAPQPKDTEVRVLALYAFSGQTDGDLSFSKGDVITVVKKTDSQDDWWDGSLNGKVGQFPANYVKLL</sequence>
<evidence type="ECO:0000256" key="2">
    <source>
        <dbReference type="PROSITE-ProRule" id="PRU00192"/>
    </source>
</evidence>
<dbReference type="GO" id="GO:0030479">
    <property type="term" value="C:actin cortical patch"/>
    <property type="evidence" value="ECO:0007669"/>
    <property type="project" value="TreeGrafter"/>
</dbReference>
<feature type="compositionally biased region" description="Pro residues" evidence="3">
    <location>
        <begin position="135"/>
        <end position="146"/>
    </location>
</feature>
<dbReference type="PROSITE" id="PS50002">
    <property type="entry name" value="SH3"/>
    <property type="match status" value="1"/>
</dbReference>
<dbReference type="GO" id="GO:0006897">
    <property type="term" value="P:endocytosis"/>
    <property type="evidence" value="ECO:0007669"/>
    <property type="project" value="InterPro"/>
</dbReference>
<dbReference type="GO" id="GO:0097320">
    <property type="term" value="P:plasma membrane tubulation"/>
    <property type="evidence" value="ECO:0007669"/>
    <property type="project" value="TreeGrafter"/>
</dbReference>
<dbReference type="GO" id="GO:0043332">
    <property type="term" value="C:mating projection tip"/>
    <property type="evidence" value="ECO:0007669"/>
    <property type="project" value="TreeGrafter"/>
</dbReference>
<proteinExistence type="predicted"/>
<evidence type="ECO:0000313" key="5">
    <source>
        <dbReference type="EMBL" id="OMH86051.1"/>
    </source>
</evidence>
<protein>
    <submittedName>
        <fullName evidence="5">LAS seventeen-binding protein 3</fullName>
    </submittedName>
</protein>
<dbReference type="EMBL" id="LSSK01000020">
    <property type="protein sequence ID" value="OMH86051.1"/>
    <property type="molecule type" value="Genomic_DNA"/>
</dbReference>